<feature type="compositionally biased region" description="Basic and acidic residues" evidence="1">
    <location>
        <begin position="1120"/>
        <end position="1151"/>
    </location>
</feature>
<dbReference type="InterPro" id="IPR050863">
    <property type="entry name" value="CenT-Element_Derived"/>
</dbReference>
<comment type="caution">
    <text evidence="3">The sequence shown here is derived from an EMBL/GenBank/DDBJ whole genome shotgun (WGS) entry which is preliminary data.</text>
</comment>
<protein>
    <recommendedName>
        <fullName evidence="2">DDE-1 domain-containing protein</fullName>
    </recommendedName>
</protein>
<dbReference type="Pfam" id="PF03184">
    <property type="entry name" value="DDE_1"/>
    <property type="match status" value="1"/>
</dbReference>
<gene>
    <name evidence="3" type="ORF">pipiens_004390</name>
</gene>
<sequence>MISETDEEPMDLSIPGRPSQNLDIPARRRCLFVSASHPVDLSYRETIGTTSFDRNSSFGVPLPVRPLAANQRRAVSPALIASFRPLAASPGSYTSFGAPPQSVSALSASVRPLAANQRRAVSPGTERELIEKDPNADNVTGPGGLTSRSSFDAPLQNDETGSASQTTEKGQSWLTGFMRRHPDIAVRKPEGVTAASARVSEDDLRGWYRTIWDYAELHPEILEALMDPKRNVNGDEIGFYLFKMARKVLAKKGDRDVVMVESGDPKKNVTVLFCFSADGYCFPPDIVLPYKRLPKEIIQSVPGTWGIGKSENGWMDTDNFVLYIKQILYPSLVKRGVKFPVLFFVDGHKSHTAFAAAEACQELGIVLIALYPNSTRIIQPADVAIFGPLKQSWRKIVEQRPPNDPLTTRNFAANLEAAMNESIKEQTIKKSFVVTGIHPFNENAPNYTKCLAKSASAANNQRISTSDRALGATSSYRSEAGAGSATFSGGVGLSDTIFTSTTPGIATTAPAYRSTAGAGSATFSGGVDLSDTIFTSTTPGIATTAPAYRSTAGAGSATFSGGVDLSDTIFTSTTPGIATPAPAYRSTAGAGSATFSGGVDLSDTIFTSTTPGIATPAPAYRSTAGAGSATFSGGVDLSDTIFTSTTPGIATPARPLGTTWSYHAADGVESATFSGGVDLSDTIFTSTTPGIATTAPAYRSTAGAGSATFSGGVGYSDTIFTTPTPGIATPARPLGTASNRSTGGVAGSFSDDTNAAATSFEQSTNQCWEEEEIRMDDFCFESMPPLQDITNKRRMSISHFLHTPPTPKRKSNHINYKIKTQPILTADERLAELRQADELKVQKKQEQQEKAKKREEARLAKQAEKEAREAERKRKREENASKKQLQEGMKQRKADEKRAKEAAKRKAREVPAELSFRSTAGAGSATFSGGVDLSDTIFTLITPGIATPARPLGTTWSYHAADGVESPTFSGGVNLPDTSVNSTHTSTTPGFATPAHPHGATSSYRSTAGAGSATFSVGVGLSDTIFTSITPGIATPARPLDTTSSYHAAGGVEFPTFLEGVNMADISVNSTRNSVTPGIAKPAYPLDTTSSYRSTLMIGMDDATLAKQAEKEAGRKRKRDEKASWGELQQRLKERKIEEKREKETAKRKAAEAPTEIYVKLR</sequence>
<dbReference type="InterPro" id="IPR004875">
    <property type="entry name" value="DDE_SF_endonuclease_dom"/>
</dbReference>
<dbReference type="PANTHER" id="PTHR19303">
    <property type="entry name" value="TRANSPOSON"/>
    <property type="match status" value="1"/>
</dbReference>
<evidence type="ECO:0000313" key="3">
    <source>
        <dbReference type="EMBL" id="KAL1376477.1"/>
    </source>
</evidence>
<feature type="region of interest" description="Disordered" evidence="1">
    <location>
        <begin position="969"/>
        <end position="1005"/>
    </location>
</feature>
<feature type="region of interest" description="Disordered" evidence="1">
    <location>
        <begin position="844"/>
        <end position="913"/>
    </location>
</feature>
<dbReference type="AlphaFoldDB" id="A0ABD1CJA0"/>
<feature type="domain" description="DDE-1" evidence="2">
    <location>
        <begin position="267"/>
        <end position="432"/>
    </location>
</feature>
<keyword evidence="4" id="KW-1185">Reference proteome</keyword>
<accession>A0ABD1CJA0</accession>
<feature type="compositionally biased region" description="Basic and acidic residues" evidence="1">
    <location>
        <begin position="844"/>
        <end position="911"/>
    </location>
</feature>
<dbReference type="InterPro" id="IPR036397">
    <property type="entry name" value="RNaseH_sf"/>
</dbReference>
<dbReference type="Gene3D" id="3.30.420.10">
    <property type="entry name" value="Ribonuclease H-like superfamily/Ribonuclease H"/>
    <property type="match status" value="1"/>
</dbReference>
<dbReference type="PANTHER" id="PTHR19303:SF74">
    <property type="entry name" value="POGO TRANSPOSABLE ELEMENT WITH KRAB DOMAIN"/>
    <property type="match status" value="1"/>
</dbReference>
<evidence type="ECO:0000256" key="1">
    <source>
        <dbReference type="SAM" id="MobiDB-lite"/>
    </source>
</evidence>
<feature type="region of interest" description="Disordered" evidence="1">
    <location>
        <begin position="114"/>
        <end position="170"/>
    </location>
</feature>
<feature type="compositionally biased region" description="Basic and acidic residues" evidence="1">
    <location>
        <begin position="125"/>
        <end position="135"/>
    </location>
</feature>
<reference evidence="3 4" key="1">
    <citation type="submission" date="2024-05" db="EMBL/GenBank/DDBJ databases">
        <title>Culex pipiens pipiens assembly and annotation.</title>
        <authorList>
            <person name="Alout H."/>
            <person name="Durand T."/>
        </authorList>
    </citation>
    <scope>NUCLEOTIDE SEQUENCE [LARGE SCALE GENOMIC DNA]</scope>
    <source>
        <strain evidence="3">HA-2024</strain>
        <tissue evidence="3">Whole body</tissue>
    </source>
</reference>
<feature type="region of interest" description="Disordered" evidence="1">
    <location>
        <begin position="1109"/>
        <end position="1162"/>
    </location>
</feature>
<organism evidence="3 4">
    <name type="scientific">Culex pipiens pipiens</name>
    <name type="common">Northern house mosquito</name>
    <dbReference type="NCBI Taxonomy" id="38569"/>
    <lineage>
        <taxon>Eukaryota</taxon>
        <taxon>Metazoa</taxon>
        <taxon>Ecdysozoa</taxon>
        <taxon>Arthropoda</taxon>
        <taxon>Hexapoda</taxon>
        <taxon>Insecta</taxon>
        <taxon>Pterygota</taxon>
        <taxon>Neoptera</taxon>
        <taxon>Endopterygota</taxon>
        <taxon>Diptera</taxon>
        <taxon>Nematocera</taxon>
        <taxon>Culicoidea</taxon>
        <taxon>Culicidae</taxon>
        <taxon>Culicinae</taxon>
        <taxon>Culicini</taxon>
        <taxon>Culex</taxon>
        <taxon>Culex</taxon>
    </lineage>
</organism>
<name>A0ABD1CJA0_CULPP</name>
<evidence type="ECO:0000259" key="2">
    <source>
        <dbReference type="Pfam" id="PF03184"/>
    </source>
</evidence>
<feature type="compositionally biased region" description="Polar residues" evidence="1">
    <location>
        <begin position="969"/>
        <end position="990"/>
    </location>
</feature>
<dbReference type="EMBL" id="JBEHCU010011649">
    <property type="protein sequence ID" value="KAL1376477.1"/>
    <property type="molecule type" value="Genomic_DNA"/>
</dbReference>
<feature type="compositionally biased region" description="Polar residues" evidence="1">
    <location>
        <begin position="157"/>
        <end position="170"/>
    </location>
</feature>
<evidence type="ECO:0000313" key="4">
    <source>
        <dbReference type="Proteomes" id="UP001562425"/>
    </source>
</evidence>
<dbReference type="Proteomes" id="UP001562425">
    <property type="component" value="Unassembled WGS sequence"/>
</dbReference>
<proteinExistence type="predicted"/>
<feature type="region of interest" description="Disordered" evidence="1">
    <location>
        <begin position="726"/>
        <end position="752"/>
    </location>
</feature>